<keyword evidence="1" id="KW-0732">Signal</keyword>
<evidence type="ECO:0000313" key="3">
    <source>
        <dbReference type="EMBL" id="MET2832242.1"/>
    </source>
</evidence>
<protein>
    <submittedName>
        <fullName evidence="3">Thermonuclease family protein</fullName>
    </submittedName>
</protein>
<dbReference type="Pfam" id="PF00565">
    <property type="entry name" value="SNase"/>
    <property type="match status" value="1"/>
</dbReference>
<reference evidence="3 4" key="1">
    <citation type="submission" date="2024-06" db="EMBL/GenBank/DDBJ databases">
        <authorList>
            <person name="Kim D.-U."/>
        </authorList>
    </citation>
    <scope>NUCLEOTIDE SEQUENCE [LARGE SCALE GENOMIC DNA]</scope>
    <source>
        <strain evidence="3 4">KACC15460</strain>
    </source>
</reference>
<dbReference type="InterPro" id="IPR035437">
    <property type="entry name" value="SNase_OB-fold_sf"/>
</dbReference>
<evidence type="ECO:0000313" key="4">
    <source>
        <dbReference type="Proteomes" id="UP001548832"/>
    </source>
</evidence>
<proteinExistence type="predicted"/>
<accession>A0ABV2DQ75</accession>
<dbReference type="RefSeq" id="WP_354464464.1">
    <property type="nucleotide sequence ID" value="NZ_JBEWSZ010000008.1"/>
</dbReference>
<dbReference type="Proteomes" id="UP001548832">
    <property type="component" value="Unassembled WGS sequence"/>
</dbReference>
<comment type="caution">
    <text evidence="3">The sequence shown here is derived from an EMBL/GenBank/DDBJ whole genome shotgun (WGS) entry which is preliminary data.</text>
</comment>
<feature type="chain" id="PRO_5046475061" evidence="1">
    <location>
        <begin position="33"/>
        <end position="231"/>
    </location>
</feature>
<evidence type="ECO:0000259" key="2">
    <source>
        <dbReference type="Pfam" id="PF00565"/>
    </source>
</evidence>
<gene>
    <name evidence="3" type="ORF">ABVQ20_35400</name>
</gene>
<name>A0ABV2DQ75_9HYPH</name>
<sequence length="231" mass="25127">MTIAIMGYPVWRPRRLSYLALASCLFLPPAMSQDDAVSKFISYYQNAYAQGRDLVPEPQAALDTSSIATQLTLKTVKPVSALTGSAFLDSNSAVIKLAGVQGCLSTEMVQFMGNQVSCVMVSLAGLASSLDLAKADAGDAFPCHFVGQNPGSPTVRFAECFFTQDDMVQSLSETMIRKGFAFAARDRAGKPIFPEYAKAEDDARRSKAGIWVNSYFTHPYGERYRTNPSTN</sequence>
<organism evidence="3 4">
    <name type="scientific">Mesorhizobium shangrilense</name>
    <dbReference type="NCBI Taxonomy" id="460060"/>
    <lineage>
        <taxon>Bacteria</taxon>
        <taxon>Pseudomonadati</taxon>
        <taxon>Pseudomonadota</taxon>
        <taxon>Alphaproteobacteria</taxon>
        <taxon>Hyphomicrobiales</taxon>
        <taxon>Phyllobacteriaceae</taxon>
        <taxon>Mesorhizobium</taxon>
    </lineage>
</organism>
<dbReference type="Gene3D" id="2.40.50.90">
    <property type="match status" value="1"/>
</dbReference>
<keyword evidence="4" id="KW-1185">Reference proteome</keyword>
<dbReference type="InterPro" id="IPR016071">
    <property type="entry name" value="Staphylococal_nuclease_OB-fold"/>
</dbReference>
<feature type="domain" description="TNase-like" evidence="2">
    <location>
        <begin position="169"/>
        <end position="212"/>
    </location>
</feature>
<evidence type="ECO:0000256" key="1">
    <source>
        <dbReference type="SAM" id="SignalP"/>
    </source>
</evidence>
<dbReference type="SUPFAM" id="SSF50199">
    <property type="entry name" value="Staphylococcal nuclease"/>
    <property type="match status" value="1"/>
</dbReference>
<feature type="signal peptide" evidence="1">
    <location>
        <begin position="1"/>
        <end position="32"/>
    </location>
</feature>
<dbReference type="EMBL" id="JBEWSZ010000008">
    <property type="protein sequence ID" value="MET2832242.1"/>
    <property type="molecule type" value="Genomic_DNA"/>
</dbReference>